<organism evidence="2 3">
    <name type="scientific">Kitasatospora griseola</name>
    <name type="common">Streptomyces griseolosporeus</name>
    <dbReference type="NCBI Taxonomy" id="2064"/>
    <lineage>
        <taxon>Bacteria</taxon>
        <taxon>Bacillati</taxon>
        <taxon>Actinomycetota</taxon>
        <taxon>Actinomycetes</taxon>
        <taxon>Kitasatosporales</taxon>
        <taxon>Streptomycetaceae</taxon>
        <taxon>Kitasatospora</taxon>
    </lineage>
</organism>
<dbReference type="InterPro" id="IPR041581">
    <property type="entry name" value="Glyoxalase_6"/>
</dbReference>
<dbReference type="InterPro" id="IPR029068">
    <property type="entry name" value="Glyas_Bleomycin-R_OHBP_Dase"/>
</dbReference>
<sequence length="111" mass="12064">MGIQVSNVCIDTNDLKRATEFWQAATGFSVSSADDSTVYFDASEKGTAAISLQLVPEQREGKNRLHLDFSTADLEGEVARLKELGATEVQAYDGWVVLKDLDGNEFCICAA</sequence>
<dbReference type="PANTHER" id="PTHR35908:SF1">
    <property type="entry name" value="CONSERVED PROTEIN"/>
    <property type="match status" value="1"/>
</dbReference>
<accession>A0A0D0NUC6</accession>
<dbReference type="SUPFAM" id="SSF54593">
    <property type="entry name" value="Glyoxalase/Bleomycin resistance protein/Dihydroxybiphenyl dioxygenase"/>
    <property type="match status" value="1"/>
</dbReference>
<dbReference type="Pfam" id="PF18029">
    <property type="entry name" value="Glyoxalase_6"/>
    <property type="match status" value="1"/>
</dbReference>
<dbReference type="CDD" id="cd06587">
    <property type="entry name" value="VOC"/>
    <property type="match status" value="1"/>
</dbReference>
<name>A0A0D0NUC6_KITGR</name>
<dbReference type="STRING" id="2064.TR51_27855"/>
<proteinExistence type="predicted"/>
<protein>
    <recommendedName>
        <fullName evidence="1">Glyoxalase-like domain-containing protein</fullName>
    </recommendedName>
</protein>
<reference evidence="2 3" key="1">
    <citation type="submission" date="2015-02" db="EMBL/GenBank/DDBJ databases">
        <title>Draft genome sequence of Kitasatospora griseola MF730-N6, a bafilomycin, terpentecin and satosporin producer.</title>
        <authorList>
            <person name="Arens J.C."/>
            <person name="Haltli B."/>
            <person name="Kerr R.G."/>
        </authorList>
    </citation>
    <scope>NUCLEOTIDE SEQUENCE [LARGE SCALE GENOMIC DNA]</scope>
    <source>
        <strain evidence="2 3">MF730-N6</strain>
    </source>
</reference>
<dbReference type="AlphaFoldDB" id="A0A0D0NUC6"/>
<dbReference type="PANTHER" id="PTHR35908">
    <property type="entry name" value="HYPOTHETICAL FUSION PROTEIN"/>
    <property type="match status" value="1"/>
</dbReference>
<dbReference type="EMBL" id="JXZB01000004">
    <property type="protein sequence ID" value="KIQ62761.1"/>
    <property type="molecule type" value="Genomic_DNA"/>
</dbReference>
<feature type="domain" description="Glyoxalase-like" evidence="1">
    <location>
        <begin position="8"/>
        <end position="109"/>
    </location>
</feature>
<gene>
    <name evidence="2" type="ORF">TR51_27855</name>
</gene>
<evidence type="ECO:0000313" key="3">
    <source>
        <dbReference type="Proteomes" id="UP000032066"/>
    </source>
</evidence>
<dbReference type="Gene3D" id="3.10.180.10">
    <property type="entry name" value="2,3-Dihydroxybiphenyl 1,2-Dioxygenase, domain 1"/>
    <property type="match status" value="1"/>
</dbReference>
<keyword evidence="3" id="KW-1185">Reference proteome</keyword>
<dbReference type="OrthoDB" id="3212826at2"/>
<dbReference type="PATRIC" id="fig|2064.6.peg.5911"/>
<dbReference type="RefSeq" id="WP_043915004.1">
    <property type="nucleotide sequence ID" value="NZ_JBIUSO010000014.1"/>
</dbReference>
<dbReference type="Proteomes" id="UP000032066">
    <property type="component" value="Unassembled WGS sequence"/>
</dbReference>
<comment type="caution">
    <text evidence="2">The sequence shown here is derived from an EMBL/GenBank/DDBJ whole genome shotgun (WGS) entry which is preliminary data.</text>
</comment>
<evidence type="ECO:0000259" key="1">
    <source>
        <dbReference type="Pfam" id="PF18029"/>
    </source>
</evidence>
<evidence type="ECO:0000313" key="2">
    <source>
        <dbReference type="EMBL" id="KIQ62761.1"/>
    </source>
</evidence>